<feature type="domain" description="PPIase FKBP-type" evidence="15">
    <location>
        <begin position="165"/>
        <end position="250"/>
    </location>
</feature>
<comment type="catalytic activity">
    <reaction evidence="1 11 12">
        <text>[protein]-peptidylproline (omega=180) = [protein]-peptidylproline (omega=0)</text>
        <dbReference type="Rhea" id="RHEA:16237"/>
        <dbReference type="Rhea" id="RHEA-COMP:10747"/>
        <dbReference type="Rhea" id="RHEA-COMP:10748"/>
        <dbReference type="ChEBI" id="CHEBI:83833"/>
        <dbReference type="ChEBI" id="CHEBI:83834"/>
        <dbReference type="EC" id="5.2.1.8"/>
    </reaction>
</comment>
<keyword evidence="5 11" id="KW-0132">Cell division</keyword>
<comment type="function">
    <text evidence="11">Involved in protein export. Acts as a chaperone by maintaining the newly synthesized protein in an open conformation. Functions as a peptidyl-prolyl cis-trans isomerase.</text>
</comment>
<evidence type="ECO:0000259" key="15">
    <source>
        <dbReference type="PROSITE" id="PS50059"/>
    </source>
</evidence>
<dbReference type="InterPro" id="IPR001179">
    <property type="entry name" value="PPIase_FKBP_dom"/>
</dbReference>
<dbReference type="Gene3D" id="3.30.70.1050">
    <property type="entry name" value="Trigger factor ribosome-binding domain"/>
    <property type="match status" value="1"/>
</dbReference>
<evidence type="ECO:0000256" key="4">
    <source>
        <dbReference type="ARBA" id="ARBA00016902"/>
    </source>
</evidence>
<evidence type="ECO:0000256" key="11">
    <source>
        <dbReference type="HAMAP-Rule" id="MF_00303"/>
    </source>
</evidence>
<dbReference type="PROSITE" id="PS50059">
    <property type="entry name" value="FKBP_PPIASE"/>
    <property type="match status" value="1"/>
</dbReference>
<evidence type="ECO:0000256" key="3">
    <source>
        <dbReference type="ARBA" id="ARBA00013194"/>
    </source>
</evidence>
<dbReference type="Gene3D" id="1.10.3120.10">
    <property type="entry name" value="Trigger factor, C-terminal domain"/>
    <property type="match status" value="1"/>
</dbReference>
<protein>
    <recommendedName>
        <fullName evidence="4 11">Trigger factor</fullName>
        <shortName evidence="11">TF</shortName>
        <ecNumber evidence="3 11">5.2.1.8</ecNumber>
    </recommendedName>
    <alternativeName>
        <fullName evidence="10 11">PPIase</fullName>
    </alternativeName>
</protein>
<evidence type="ECO:0000256" key="5">
    <source>
        <dbReference type="ARBA" id="ARBA00022618"/>
    </source>
</evidence>
<evidence type="ECO:0000256" key="2">
    <source>
        <dbReference type="ARBA" id="ARBA00005464"/>
    </source>
</evidence>
<dbReference type="InterPro" id="IPR005215">
    <property type="entry name" value="Trig_fac"/>
</dbReference>
<dbReference type="GO" id="GO:0051301">
    <property type="term" value="P:cell division"/>
    <property type="evidence" value="ECO:0007669"/>
    <property type="project" value="UniProtKB-KW"/>
</dbReference>
<keyword evidence="11" id="KW-0963">Cytoplasm</keyword>
<dbReference type="InterPro" id="IPR008881">
    <property type="entry name" value="Trigger_fac_ribosome-bd_bac"/>
</dbReference>
<dbReference type="InterPro" id="IPR037041">
    <property type="entry name" value="Trigger_fac_C_sf"/>
</dbReference>
<evidence type="ECO:0000256" key="12">
    <source>
        <dbReference type="PROSITE-ProRule" id="PRU00277"/>
    </source>
</evidence>
<dbReference type="PIRSF" id="PIRSF003095">
    <property type="entry name" value="Trigger_factor"/>
    <property type="match status" value="1"/>
</dbReference>
<keyword evidence="9 11" id="KW-0131">Cell cycle</keyword>
<dbReference type="PANTHER" id="PTHR30560:SF3">
    <property type="entry name" value="TRIGGER FACTOR-LIKE PROTEIN TIG, CHLOROPLASTIC"/>
    <property type="match status" value="1"/>
</dbReference>
<dbReference type="Pfam" id="PF05698">
    <property type="entry name" value="Trigger_C"/>
    <property type="match status" value="1"/>
</dbReference>
<evidence type="ECO:0000256" key="13">
    <source>
        <dbReference type="RuleBase" id="RU003914"/>
    </source>
</evidence>
<proteinExistence type="inferred from homology"/>
<dbReference type="NCBIfam" id="TIGR00115">
    <property type="entry name" value="tig"/>
    <property type="match status" value="1"/>
</dbReference>
<dbReference type="GO" id="GO:0005737">
    <property type="term" value="C:cytoplasm"/>
    <property type="evidence" value="ECO:0007669"/>
    <property type="project" value="UniProtKB-SubCell"/>
</dbReference>
<dbReference type="GO" id="GO:0043335">
    <property type="term" value="P:protein unfolding"/>
    <property type="evidence" value="ECO:0007669"/>
    <property type="project" value="TreeGrafter"/>
</dbReference>
<dbReference type="GO" id="GO:0043022">
    <property type="term" value="F:ribosome binding"/>
    <property type="evidence" value="ECO:0007669"/>
    <property type="project" value="TreeGrafter"/>
</dbReference>
<gene>
    <name evidence="11" type="primary">tig</name>
    <name evidence="16" type="ORF">BECKLFY1418B_GA0070995_100431</name>
</gene>
<dbReference type="EMBL" id="CAADFF010000004">
    <property type="protein sequence ID" value="VFJ86696.1"/>
    <property type="molecule type" value="Genomic_DNA"/>
</dbReference>
<comment type="similarity">
    <text evidence="2 11 13">Belongs to the FKBP-type PPIase family. Tig subfamily.</text>
</comment>
<name>A0A450U5X3_9GAMM</name>
<keyword evidence="8 11" id="KW-0413">Isomerase</keyword>
<dbReference type="HAMAP" id="MF_00303">
    <property type="entry name" value="Trigger_factor_Tig"/>
    <property type="match status" value="1"/>
</dbReference>
<dbReference type="GO" id="GO:0051083">
    <property type="term" value="P:'de novo' cotranslational protein folding"/>
    <property type="evidence" value="ECO:0007669"/>
    <property type="project" value="TreeGrafter"/>
</dbReference>
<dbReference type="GO" id="GO:0015031">
    <property type="term" value="P:protein transport"/>
    <property type="evidence" value="ECO:0007669"/>
    <property type="project" value="UniProtKB-UniRule"/>
</dbReference>
<dbReference type="Pfam" id="PF05697">
    <property type="entry name" value="Trigger_N"/>
    <property type="match status" value="1"/>
</dbReference>
<comment type="domain">
    <text evidence="11">Consists of 3 domains; the N-terminus binds the ribosome, the middle domain has PPIase activity, while the C-terminus has intrinsic chaperone activity on its own.</text>
</comment>
<dbReference type="InterPro" id="IPR008880">
    <property type="entry name" value="Trigger_fac_C"/>
</dbReference>
<evidence type="ECO:0000256" key="7">
    <source>
        <dbReference type="ARBA" id="ARBA00023186"/>
    </source>
</evidence>
<dbReference type="InterPro" id="IPR027304">
    <property type="entry name" value="Trigger_fact/SurA_dom_sf"/>
</dbReference>
<dbReference type="EC" id="5.2.1.8" evidence="3 11"/>
<feature type="region of interest" description="Disordered" evidence="14">
    <location>
        <begin position="454"/>
        <end position="492"/>
    </location>
</feature>
<dbReference type="PANTHER" id="PTHR30560">
    <property type="entry name" value="TRIGGER FACTOR CHAPERONE AND PEPTIDYL-PROLYL CIS/TRANS ISOMERASE"/>
    <property type="match status" value="1"/>
</dbReference>
<dbReference type="InterPro" id="IPR046357">
    <property type="entry name" value="PPIase_dom_sf"/>
</dbReference>
<keyword evidence="7 11" id="KW-0143">Chaperone</keyword>
<dbReference type="SUPFAM" id="SSF102735">
    <property type="entry name" value="Trigger factor ribosome-binding domain"/>
    <property type="match status" value="1"/>
</dbReference>
<evidence type="ECO:0000256" key="10">
    <source>
        <dbReference type="ARBA" id="ARBA00029986"/>
    </source>
</evidence>
<dbReference type="SUPFAM" id="SSF54534">
    <property type="entry name" value="FKBP-like"/>
    <property type="match status" value="1"/>
</dbReference>
<dbReference type="Pfam" id="PF00254">
    <property type="entry name" value="FKBP_C"/>
    <property type="match status" value="1"/>
</dbReference>
<evidence type="ECO:0000313" key="16">
    <source>
        <dbReference type="EMBL" id="VFJ86696.1"/>
    </source>
</evidence>
<keyword evidence="6 11" id="KW-0697">Rotamase</keyword>
<evidence type="ECO:0000256" key="14">
    <source>
        <dbReference type="SAM" id="MobiDB-lite"/>
    </source>
</evidence>
<evidence type="ECO:0000256" key="8">
    <source>
        <dbReference type="ARBA" id="ARBA00023235"/>
    </source>
</evidence>
<dbReference type="SUPFAM" id="SSF109998">
    <property type="entry name" value="Triger factor/SurA peptide-binding domain-like"/>
    <property type="match status" value="1"/>
</dbReference>
<dbReference type="GO" id="GO:0044183">
    <property type="term" value="F:protein folding chaperone"/>
    <property type="evidence" value="ECO:0007669"/>
    <property type="project" value="TreeGrafter"/>
</dbReference>
<dbReference type="Gene3D" id="3.10.50.40">
    <property type="match status" value="1"/>
</dbReference>
<evidence type="ECO:0000256" key="6">
    <source>
        <dbReference type="ARBA" id="ARBA00023110"/>
    </source>
</evidence>
<dbReference type="InterPro" id="IPR036611">
    <property type="entry name" value="Trigger_fac_ribosome-bd_sf"/>
</dbReference>
<evidence type="ECO:0000256" key="9">
    <source>
        <dbReference type="ARBA" id="ARBA00023306"/>
    </source>
</evidence>
<organism evidence="16">
    <name type="scientific">Candidatus Kentrum sp. LFY</name>
    <dbReference type="NCBI Taxonomy" id="2126342"/>
    <lineage>
        <taxon>Bacteria</taxon>
        <taxon>Pseudomonadati</taxon>
        <taxon>Pseudomonadota</taxon>
        <taxon>Gammaproteobacteria</taxon>
        <taxon>Candidatus Kentrum</taxon>
    </lineage>
</organism>
<comment type="subcellular location">
    <subcellularLocation>
        <location evidence="11">Cytoplasm</location>
    </subcellularLocation>
    <text evidence="11">About half TF is bound to the ribosome near the polypeptide exit tunnel while the other half is free in the cytoplasm.</text>
</comment>
<feature type="compositionally biased region" description="Acidic residues" evidence="14">
    <location>
        <begin position="479"/>
        <end position="492"/>
    </location>
</feature>
<dbReference type="AlphaFoldDB" id="A0A450U5X3"/>
<reference evidence="16" key="1">
    <citation type="submission" date="2019-02" db="EMBL/GenBank/DDBJ databases">
        <authorList>
            <person name="Gruber-Vodicka R. H."/>
            <person name="Seah K. B. B."/>
        </authorList>
    </citation>
    <scope>NUCLEOTIDE SEQUENCE</scope>
    <source>
        <strain evidence="16">BECK_M7</strain>
    </source>
</reference>
<sequence>MHVTVDITDDVTEGFNRRMRVEIPEDRIENDVNEQLRALIPTTRVPGFRPGKVPLKVLARRYGRDARSDVVNKLIYSTFQETLARENLHLANDPDVREINADPGKGLTYTAVFDVYPEVDTPIVETLEIRRPVVEITEQEVDEVMETLRARAKTWFEIDRPAAEGDRVIVDFEGVVTGKPEKDTPLEDTSKAELLDAVSPSEAASPEITKGSKVPVELGTGKMIDGFEEGLIGASAGEEKTLDLKFPDGYFKPELAGCPATFTVKVQSVEEGRLPDTDEDFARYFGIQDGNMDAFRAATRKDMENKLETVLRRETNRRVIDALLASNPIPELPKNVVTNEANVISEQKRREFAGIGIDPDKLGIEPSKFKEQAQQQITLNLLLNKLVSAGNIIVDPDNVRKRLEAMASEYQNPEKMIAWYYSDEKNLMPIKMMVLQDRVVDWVLERANVTEEQTSFDALLNPRPPSDSNPEADTKADIEADTEDNTQGDETQ</sequence>
<accession>A0A450U5X3</accession>
<dbReference type="GO" id="GO:0003755">
    <property type="term" value="F:peptidyl-prolyl cis-trans isomerase activity"/>
    <property type="evidence" value="ECO:0007669"/>
    <property type="project" value="UniProtKB-UniRule"/>
</dbReference>
<evidence type="ECO:0000256" key="1">
    <source>
        <dbReference type="ARBA" id="ARBA00000971"/>
    </source>
</evidence>